<feature type="domain" description="DOMON" evidence="2">
    <location>
        <begin position="28"/>
        <end position="152"/>
    </location>
</feature>
<accession>A0ABM1ETR2</accession>
<dbReference type="RefSeq" id="XP_014675583.1">
    <property type="nucleotide sequence ID" value="XM_014820097.1"/>
</dbReference>
<feature type="signal peptide" evidence="1">
    <location>
        <begin position="1"/>
        <end position="18"/>
    </location>
</feature>
<evidence type="ECO:0000313" key="3">
    <source>
        <dbReference type="Proteomes" id="UP000695022"/>
    </source>
</evidence>
<evidence type="ECO:0000313" key="4">
    <source>
        <dbReference type="RefSeq" id="XP_014675583.1"/>
    </source>
</evidence>
<dbReference type="PANTHER" id="PTHR46901:SF2">
    <property type="entry name" value="GH04942P"/>
    <property type="match status" value="1"/>
</dbReference>
<dbReference type="GeneID" id="106815612"/>
<dbReference type="PANTHER" id="PTHR46901">
    <property type="entry name" value="GH04942P"/>
    <property type="match status" value="1"/>
</dbReference>
<name>A0ABM1ETR2_PRICU</name>
<keyword evidence="3" id="KW-1185">Reference proteome</keyword>
<protein>
    <submittedName>
        <fullName evidence="4">Uncharacterized protein LOC106815612</fullName>
    </submittedName>
</protein>
<dbReference type="SMART" id="SM00664">
    <property type="entry name" value="DoH"/>
    <property type="match status" value="1"/>
</dbReference>
<proteinExistence type="predicted"/>
<gene>
    <name evidence="4" type="primary">LOC106815612</name>
</gene>
<dbReference type="PROSITE" id="PS50836">
    <property type="entry name" value="DOMON"/>
    <property type="match status" value="1"/>
</dbReference>
<organism evidence="3 4">
    <name type="scientific">Priapulus caudatus</name>
    <name type="common">Priapulid worm</name>
    <dbReference type="NCBI Taxonomy" id="37621"/>
    <lineage>
        <taxon>Eukaryota</taxon>
        <taxon>Metazoa</taxon>
        <taxon>Ecdysozoa</taxon>
        <taxon>Scalidophora</taxon>
        <taxon>Priapulida</taxon>
        <taxon>Priapulimorpha</taxon>
        <taxon>Priapulimorphida</taxon>
        <taxon>Priapulidae</taxon>
        <taxon>Priapulus</taxon>
    </lineage>
</organism>
<feature type="chain" id="PRO_5045114719" evidence="1">
    <location>
        <begin position="19"/>
        <end position="182"/>
    </location>
</feature>
<reference evidence="4" key="1">
    <citation type="submission" date="2025-08" db="UniProtKB">
        <authorList>
            <consortium name="RefSeq"/>
        </authorList>
    </citation>
    <scope>IDENTIFICATION</scope>
</reference>
<keyword evidence="1" id="KW-0732">Signal</keyword>
<dbReference type="Proteomes" id="UP000695022">
    <property type="component" value="Unplaced"/>
</dbReference>
<dbReference type="CDD" id="cd09631">
    <property type="entry name" value="DOMON_DOH"/>
    <property type="match status" value="1"/>
</dbReference>
<sequence length="182" mass="19840">MYRLIVVCLLVAGQLVAGDHCSGSFSRGPYSATWDIKLGAQARNDAIEFTISHSRSDVWLGVGFKLPNDNSMPNTDFAYGFVMPNGQTVLIDSFISGYGRPTTDEFQNVNSVSSSSVPGRQEITFTKSRKSVDDGNFPDLEGKYLVFPASPGRAGLSIHKHQRSPIVSNIKLEFNACRASSK</sequence>
<dbReference type="InterPro" id="IPR005018">
    <property type="entry name" value="DOMON_domain"/>
</dbReference>
<dbReference type="InterPro" id="IPR045266">
    <property type="entry name" value="DOH_DOMON"/>
</dbReference>
<dbReference type="Pfam" id="PF03351">
    <property type="entry name" value="DOMON"/>
    <property type="match status" value="1"/>
</dbReference>
<evidence type="ECO:0000256" key="1">
    <source>
        <dbReference type="SAM" id="SignalP"/>
    </source>
</evidence>
<evidence type="ECO:0000259" key="2">
    <source>
        <dbReference type="PROSITE" id="PS50836"/>
    </source>
</evidence>